<dbReference type="InterPro" id="IPR051677">
    <property type="entry name" value="AfsR-DnrI-RedD_regulator"/>
</dbReference>
<dbReference type="Gene3D" id="3.40.50.10070">
    <property type="entry name" value="TolB, N-terminal domain"/>
    <property type="match status" value="1"/>
</dbReference>
<dbReference type="InterPro" id="IPR011990">
    <property type="entry name" value="TPR-like_helical_dom_sf"/>
</dbReference>
<organism evidence="2 3">
    <name type="scientific">Pseudodonghicola flavimaris</name>
    <dbReference type="NCBI Taxonomy" id="3050036"/>
    <lineage>
        <taxon>Bacteria</taxon>
        <taxon>Pseudomonadati</taxon>
        <taxon>Pseudomonadota</taxon>
        <taxon>Alphaproteobacteria</taxon>
        <taxon>Rhodobacterales</taxon>
        <taxon>Paracoccaceae</taxon>
        <taxon>Pseudodonghicola</taxon>
    </lineage>
</organism>
<dbReference type="SUPFAM" id="SSF46894">
    <property type="entry name" value="C-terminal effector domain of the bipartite response regulators"/>
    <property type="match status" value="1"/>
</dbReference>
<feature type="repeat" description="TPR" evidence="1">
    <location>
        <begin position="449"/>
        <end position="482"/>
    </location>
</feature>
<dbReference type="EMBL" id="JASNJD010000007">
    <property type="protein sequence ID" value="MDK3018371.1"/>
    <property type="molecule type" value="Genomic_DNA"/>
</dbReference>
<proteinExistence type="predicted"/>
<dbReference type="Gene3D" id="1.10.10.10">
    <property type="entry name" value="Winged helix-like DNA-binding domain superfamily/Winged helix DNA-binding domain"/>
    <property type="match status" value="1"/>
</dbReference>
<sequence>MPSRPSLTLHVSGTFRAHDGEGQDIAGLSRRSRGLLAYLATQADMRAERGLIADLLWSDRSEGQARASLRQELSLLRRSLPDGLLGTDRQTVWLDATRVAISGAAGGAEFLSGFDLASEGFEDWLRQRRMMDAVSHSETPTAAVPSSPEPASRPTLAVLPFDEFGVTEDDMFADGVVEEITGALSRIRDIEVIARQSAFALRRERLDVPSAAARLGATYIVEGSVRRAGDRVRIAVQLVNGPNGHTLWSERFDDRLDDLFDLQDRIASQVAGQVAPSLRAAEIARARSHPPEDRTAYELYITALPQFWASQKRSILKAIDLLDAALARDPDYGPALAYKAWATAHLATYMWSSDPDRDHDLAHELANRAASVTDDHAPSLVAIAGTYAFTAEDPGLGLDFARRALRVDPNNAWGWMRLAWAQYYDGVPEKTLQSIETAERLSPLDPFRYNMLIARAAALRELGEPDRAVDIIREAMRLKPDLTWASRTLIGTLLAAGREDEARAEMQRLLSNHPDITAESFLKLTPRAIRKNGQQYLDRFRRIGLSDR</sequence>
<dbReference type="PROSITE" id="PS50005">
    <property type="entry name" value="TPR"/>
    <property type="match status" value="1"/>
</dbReference>
<gene>
    <name evidence="2" type="ORF">QO033_11845</name>
</gene>
<dbReference type="InterPro" id="IPR036388">
    <property type="entry name" value="WH-like_DNA-bd_sf"/>
</dbReference>
<reference evidence="2 3" key="1">
    <citation type="submission" date="2023-05" db="EMBL/GenBank/DDBJ databases">
        <title>Pseudodonghicola sp. nov.</title>
        <authorList>
            <person name="Huang J."/>
        </authorList>
    </citation>
    <scope>NUCLEOTIDE SEQUENCE [LARGE SCALE GENOMIC DNA]</scope>
    <source>
        <strain evidence="2 3">IC7</strain>
    </source>
</reference>
<name>A0ABT7F182_9RHOB</name>
<dbReference type="RefSeq" id="WP_284481184.1">
    <property type="nucleotide sequence ID" value="NZ_JASNJD010000007.1"/>
</dbReference>
<dbReference type="PANTHER" id="PTHR35807">
    <property type="entry name" value="TRANSCRIPTIONAL REGULATOR REDD-RELATED"/>
    <property type="match status" value="1"/>
</dbReference>
<dbReference type="InterPro" id="IPR016032">
    <property type="entry name" value="Sig_transdc_resp-reg_C-effctor"/>
</dbReference>
<evidence type="ECO:0000256" key="1">
    <source>
        <dbReference type="PROSITE-ProRule" id="PRU00339"/>
    </source>
</evidence>
<evidence type="ECO:0000313" key="2">
    <source>
        <dbReference type="EMBL" id="MDK3018371.1"/>
    </source>
</evidence>
<dbReference type="Pfam" id="PF14559">
    <property type="entry name" value="TPR_19"/>
    <property type="match status" value="1"/>
</dbReference>
<dbReference type="InterPro" id="IPR019734">
    <property type="entry name" value="TPR_rpt"/>
</dbReference>
<protein>
    <submittedName>
        <fullName evidence="2">Tetratricopeptide repeat protein</fullName>
    </submittedName>
</protein>
<accession>A0ABT7F182</accession>
<dbReference type="Gene3D" id="1.25.40.10">
    <property type="entry name" value="Tetratricopeptide repeat domain"/>
    <property type="match status" value="2"/>
</dbReference>
<keyword evidence="1" id="KW-0802">TPR repeat</keyword>
<comment type="caution">
    <text evidence="2">The sequence shown here is derived from an EMBL/GenBank/DDBJ whole genome shotgun (WGS) entry which is preliminary data.</text>
</comment>
<dbReference type="SMART" id="SM00028">
    <property type="entry name" value="TPR"/>
    <property type="match status" value="3"/>
</dbReference>
<evidence type="ECO:0000313" key="3">
    <source>
        <dbReference type="Proteomes" id="UP001243757"/>
    </source>
</evidence>
<dbReference type="Proteomes" id="UP001243757">
    <property type="component" value="Unassembled WGS sequence"/>
</dbReference>
<keyword evidence="3" id="KW-1185">Reference proteome</keyword>
<dbReference type="SUPFAM" id="SSF48452">
    <property type="entry name" value="TPR-like"/>
    <property type="match status" value="1"/>
</dbReference>